<dbReference type="InterPro" id="IPR018584">
    <property type="entry name" value="GT87"/>
</dbReference>
<comment type="caution">
    <text evidence="8">The sequence shown here is derived from an EMBL/GenBank/DDBJ whole genome shotgun (WGS) entry which is preliminary data.</text>
</comment>
<evidence type="ECO:0000256" key="1">
    <source>
        <dbReference type="ARBA" id="ARBA00004651"/>
    </source>
</evidence>
<evidence type="ECO:0000313" key="8">
    <source>
        <dbReference type="EMBL" id="EKC80562.1"/>
    </source>
</evidence>
<dbReference type="GO" id="GO:0005886">
    <property type="term" value="C:plasma membrane"/>
    <property type="evidence" value="ECO:0007669"/>
    <property type="project" value="UniProtKB-SubCell"/>
</dbReference>
<evidence type="ECO:0000256" key="2">
    <source>
        <dbReference type="ARBA" id="ARBA00022475"/>
    </source>
</evidence>
<comment type="subcellular location">
    <subcellularLocation>
        <location evidence="1">Cell membrane</location>
        <topology evidence="1">Multi-pass membrane protein</topology>
    </subcellularLocation>
</comment>
<keyword evidence="5 7" id="KW-1133">Transmembrane helix</keyword>
<organism evidence="8">
    <name type="scientific">human gut metagenome</name>
    <dbReference type="NCBI Taxonomy" id="408170"/>
    <lineage>
        <taxon>unclassified sequences</taxon>
        <taxon>metagenomes</taxon>
        <taxon>organismal metagenomes</taxon>
    </lineage>
</organism>
<dbReference type="Pfam" id="PF09594">
    <property type="entry name" value="GT87"/>
    <property type="match status" value="1"/>
</dbReference>
<evidence type="ECO:0000256" key="7">
    <source>
        <dbReference type="SAM" id="Phobius"/>
    </source>
</evidence>
<evidence type="ECO:0000256" key="4">
    <source>
        <dbReference type="ARBA" id="ARBA00022692"/>
    </source>
</evidence>
<keyword evidence="6 7" id="KW-0472">Membrane</keyword>
<sequence length="107" mass="11853">MYHRSKRAWVRELALVALAVAAGLKIYPAFLGVMLLRNRDFKAAIRTVFYGIAALVLPVFAFQEGVYGLQLWLKILFSFGSKSKTPWAGNGINSMFAHGAHLVDLIA</sequence>
<evidence type="ECO:0000256" key="3">
    <source>
        <dbReference type="ARBA" id="ARBA00022679"/>
    </source>
</evidence>
<keyword evidence="4 7" id="KW-0812">Transmembrane</keyword>
<reference evidence="8" key="1">
    <citation type="journal article" date="2013" name="Environ. Microbiol.">
        <title>Microbiota from the distal guts of lean and obese adolescents exhibit partial functional redundancy besides clear differences in community structure.</title>
        <authorList>
            <person name="Ferrer M."/>
            <person name="Ruiz A."/>
            <person name="Lanza F."/>
            <person name="Haange S.B."/>
            <person name="Oberbach A."/>
            <person name="Till H."/>
            <person name="Bargiela R."/>
            <person name="Campoy C."/>
            <person name="Segura M.T."/>
            <person name="Richter M."/>
            <person name="von Bergen M."/>
            <person name="Seifert J."/>
            <person name="Suarez A."/>
        </authorList>
    </citation>
    <scope>NUCLEOTIDE SEQUENCE</scope>
</reference>
<evidence type="ECO:0000256" key="6">
    <source>
        <dbReference type="ARBA" id="ARBA00023136"/>
    </source>
</evidence>
<dbReference type="GO" id="GO:0016758">
    <property type="term" value="F:hexosyltransferase activity"/>
    <property type="evidence" value="ECO:0007669"/>
    <property type="project" value="InterPro"/>
</dbReference>
<feature type="transmembrane region" description="Helical" evidence="7">
    <location>
        <begin position="48"/>
        <end position="73"/>
    </location>
</feature>
<dbReference type="EMBL" id="AJWY01000878">
    <property type="protein sequence ID" value="EKC80562.1"/>
    <property type="molecule type" value="Genomic_DNA"/>
</dbReference>
<proteinExistence type="predicted"/>
<protein>
    <submittedName>
        <fullName evidence="8">Uncharacterized protein</fullName>
    </submittedName>
</protein>
<feature type="transmembrane region" description="Helical" evidence="7">
    <location>
        <begin position="12"/>
        <end position="36"/>
    </location>
</feature>
<accession>K1U5W2</accession>
<keyword evidence="2" id="KW-1003">Cell membrane</keyword>
<evidence type="ECO:0000256" key="5">
    <source>
        <dbReference type="ARBA" id="ARBA00022989"/>
    </source>
</evidence>
<keyword evidence="3" id="KW-0808">Transferase</keyword>
<name>K1U5W2_9ZZZZ</name>
<feature type="non-terminal residue" evidence="8">
    <location>
        <position position="107"/>
    </location>
</feature>
<gene>
    <name evidence="8" type="ORF">LEA_01253</name>
</gene>
<dbReference type="AlphaFoldDB" id="K1U5W2"/>